<proteinExistence type="predicted"/>
<dbReference type="EMBL" id="MLAK01000815">
    <property type="protein sequence ID" value="OHT03854.1"/>
    <property type="molecule type" value="Genomic_DNA"/>
</dbReference>
<evidence type="ECO:0008006" key="3">
    <source>
        <dbReference type="Google" id="ProtNLM"/>
    </source>
</evidence>
<sequence>MSQNEISIITSLLKIKNDLNIISENEYDPCERDFQQLPTIDKFQLISLKLKQGKSINHILRESNYFMNFSEETIRQVANNEITIKSAIVFFYHILSFFYFNEIKMSDVDYNLVILFLNVLNKIMIFPKRSKINKYFYFFFEKIISNIDRIDENGITLVLKLFQNDPKMSPIYFSLYFQFLNKFVNSQSNYYTTFMNQILNIFILMYSEKRSFVLQSETGTVVNFIHPYIDNFEEKAIFLLSVISTCFDSTPKAILKAFSDIAIKILNRIVQNTSNIQIDDITNLKNVVKHSQNQEINNIIEMEVILNKNSIRYEKVETESVFQKGFNCPDIDTPGIEYLLQKINPQVVERIEKVKDPLKIASEEIVFEFFNKLNEGINVKINNHLFDCLTVFYYFALLVSNNDLISRFSTTIFHPKIFNENETIFTGLNDIKNIMRNIAFSIYLSRPEIIATYIITAENPIFISELFLRISDEKPFYMTDLLKIAASVSSSLQYMDEKSHCQPIETARNIAFRFMSCLFIEMFESYDYFEEIMQFSLEKNLQNIFIDIYKCSTRKKKNFESMEKIFLFIENLFSISLPLSWRFIQITETIFAKRSYLLPQIEKFFDLLIKYLKVTNDFIALEMILEYIKLIKYLNGQYIKIICNSLIHYIKEDENIMKILIQKLGRPENLNPKIEGFYIKCSHFLPIILFSDGISKKVMKVFTALTALSIRNVIFFHEQQIDNILIQILQNIDKIIYRGEYFQLIIDETISQNAYKKLLFSICTIQTDYSIISQFLKDWDFLPLLNQIVMNYMNNRMPLIQLPSFTITCNNVFNAEHFSKDFSISFWIKIDFNYLNALRTGNNLEFLTFSNKYKRFGLYFQNTRIRAYFSNGKTRSDVNLYCCKTEEFHWIFVASIFSNQTIKTYAGELPLNESEFVNVEFDPGPVLFTIGNDYSRSSEKLYGFINDISFYERKLTIKEIIDISKGLNEDKNCLICTSQTNQFSRSHEYYNNALSVLKRASIIQEIIQILLHPKLEEKYVYYVLDILSQIAKVSKIPIGQLKLFVTDPSHFGYKKTFLCYYTIYQNIKHSDDKKYFFRKIITNIVIWKNFVNFDTILLFYQTSLIHQNYEYFQQYEQGQNNYFLTFVNDLFKIEQKYWQSYLLFLKRLSIVNPQQVKEGEDVVLKILLIKINQLHKKFLYEGLNNLDLNISALPFSNIVEIFPNIHKSNSCSVNTKAKIHSHKGEKFVNKNEKHQRKSRMTLLEPTKPKQYYIDQFEVPKDFLENNIVQFSLYSSNYTDNDNSLPSMKRQRSSSNLEIPKSSKKFPKDMKYAFLVILDLIKFLTSKFYVRNYSSFLLFLDILRLKNLKIIKKSLDILYKFSNEQSLSQLTLTAFRNIQPAFYKDIFDFILKKLDRYPNFFPLLCALGYSIGQKCFESFNSLPSIKLYSANTRKYENSNSRNETFIGSGNETSLKLNRNCDHWFFFPVLLCFELDNEGLSLVLENIVINFLGNWEMIEKIVILIDILSNFFKEKDILSIFLRIVYHKNVNFAKRIFILLSMTLFMKIHVNYNLSPNLFSFIQVMDYSRITYRVGVQFEQSGHLKFRERRDLCHLLLDNIQWKNDETIVGIAQTILSIFTRDSRNEITYKMMNDSCDSLYKEFDNVCKKHLKDIFQNLKFLLQPKKLTLFDQIKLVNQIIKVKIGESQNCKRLAPHYDSLFRRMIYRTYDKVPKEVKSIHSNCLLKVIDSKNNSFIDKPSFVDIQQSIITIKTETSTRKIDLHEDLRFSIKRQYDNHKLVQIYTKCGKNYRILNLNKALKRKLISKKKNANLLTDYQRKWCQGEISNFEILMISNVFASKENPFFPSPLHLKKEFNHDRWYFNPKLNTINHNANLNSNENSILNNSQIDPIKSIFTKNNIVLGNFFYDFDSSFYQIYEGQNDKEGNDQKQSDIKEKIDFQYKLRKSLERCQNIHEFIDIVLLQKINPRNINRKYQKNDSIFCSKNNELLIFASPSAIINSKNTIKLNSLFSFIVVNSNYFLTLYSNPLGNKNRTEKLSQNSMLFSIDDGIASFDSKTRVLSIFSANEGKQTKILTNYPIFLCGDHDVQFFTVSPTVIFKNNSFFLQLDSNIRFIRTNLRFNVIISVTENKHIHINSTSNGKPIATIPFPKLNNLQKSTDVIQDNNECSCDYPEEVVITLLFGFVFVYTHFGRYFLFTLNGNIIKYGECEKNHKINSFFTFSGMNGLDYIGYITNNFELFYFEVYYPNSIVQVGEFKNAFSVYYDKFSDTFHILKKTGEISIIRHEIISAPITFKG</sequence>
<evidence type="ECO:0000313" key="1">
    <source>
        <dbReference type="EMBL" id="OHT03854.1"/>
    </source>
</evidence>
<dbReference type="Proteomes" id="UP000179807">
    <property type="component" value="Unassembled WGS sequence"/>
</dbReference>
<accession>A0A1J4K289</accession>
<dbReference type="SUPFAM" id="SSF48371">
    <property type="entry name" value="ARM repeat"/>
    <property type="match status" value="1"/>
</dbReference>
<dbReference type="Gene3D" id="2.60.120.200">
    <property type="match status" value="1"/>
</dbReference>
<dbReference type="RefSeq" id="XP_068356990.1">
    <property type="nucleotide sequence ID" value="XM_068490176.1"/>
</dbReference>
<reference evidence="1" key="1">
    <citation type="submission" date="2016-10" db="EMBL/GenBank/DDBJ databases">
        <authorList>
            <person name="Benchimol M."/>
            <person name="Almeida L.G."/>
            <person name="Vasconcelos A.T."/>
            <person name="Perreira-Neves A."/>
            <person name="Rosa I.A."/>
            <person name="Tasca T."/>
            <person name="Bogo M.R."/>
            <person name="de Souza W."/>
        </authorList>
    </citation>
    <scope>NUCLEOTIDE SEQUENCE [LARGE SCALE GENOMIC DNA]</scope>
    <source>
        <strain evidence="1">K</strain>
    </source>
</reference>
<dbReference type="Pfam" id="PF13385">
    <property type="entry name" value="Laminin_G_3"/>
    <property type="match status" value="1"/>
</dbReference>
<dbReference type="InterPro" id="IPR013320">
    <property type="entry name" value="ConA-like_dom_sf"/>
</dbReference>
<dbReference type="InterPro" id="IPR036372">
    <property type="entry name" value="BEACH_dom_sf"/>
</dbReference>
<evidence type="ECO:0000313" key="2">
    <source>
        <dbReference type="Proteomes" id="UP000179807"/>
    </source>
</evidence>
<organism evidence="1 2">
    <name type="scientific">Tritrichomonas foetus</name>
    <dbReference type="NCBI Taxonomy" id="1144522"/>
    <lineage>
        <taxon>Eukaryota</taxon>
        <taxon>Metamonada</taxon>
        <taxon>Parabasalia</taxon>
        <taxon>Tritrichomonadida</taxon>
        <taxon>Tritrichomonadidae</taxon>
        <taxon>Tritrichomonas</taxon>
    </lineage>
</organism>
<dbReference type="GeneID" id="94824880"/>
<dbReference type="SUPFAM" id="SSF81837">
    <property type="entry name" value="BEACH domain"/>
    <property type="match status" value="1"/>
</dbReference>
<gene>
    <name evidence="1" type="ORF">TRFO_01577</name>
</gene>
<comment type="caution">
    <text evidence="1">The sequence shown here is derived from an EMBL/GenBank/DDBJ whole genome shotgun (WGS) entry which is preliminary data.</text>
</comment>
<protein>
    <recommendedName>
        <fullName evidence="3">BEACH domain-containing protein</fullName>
    </recommendedName>
</protein>
<dbReference type="VEuPathDB" id="TrichDB:TRFO_01577"/>
<dbReference type="SUPFAM" id="SSF49899">
    <property type="entry name" value="Concanavalin A-like lectins/glucanases"/>
    <property type="match status" value="1"/>
</dbReference>
<name>A0A1J4K289_9EUKA</name>
<dbReference type="InterPro" id="IPR016024">
    <property type="entry name" value="ARM-type_fold"/>
</dbReference>
<keyword evidence="2" id="KW-1185">Reference proteome</keyword>